<dbReference type="Proteomes" id="UP000608662">
    <property type="component" value="Unassembled WGS sequence"/>
</dbReference>
<protein>
    <submittedName>
        <fullName evidence="2">Uncharacterized protein</fullName>
    </submittedName>
</protein>
<dbReference type="OrthoDB" id="385666at2157"/>
<comment type="caution">
    <text evidence="2">The sequence shown here is derived from an EMBL/GenBank/DDBJ whole genome shotgun (WGS) entry which is preliminary data.</text>
</comment>
<evidence type="ECO:0000313" key="3">
    <source>
        <dbReference type="Proteomes" id="UP000608662"/>
    </source>
</evidence>
<feature type="compositionally biased region" description="Polar residues" evidence="1">
    <location>
        <begin position="48"/>
        <end position="57"/>
    </location>
</feature>
<gene>
    <name evidence="2" type="ORF">GOC74_15980</name>
</gene>
<organism evidence="2 3">
    <name type="scientific">Halomicrobium mukohataei</name>
    <dbReference type="NCBI Taxonomy" id="57705"/>
    <lineage>
        <taxon>Archaea</taxon>
        <taxon>Methanobacteriati</taxon>
        <taxon>Methanobacteriota</taxon>
        <taxon>Stenosarchaea group</taxon>
        <taxon>Halobacteria</taxon>
        <taxon>Halobacteriales</taxon>
        <taxon>Haloarculaceae</taxon>
        <taxon>Halomicrobium</taxon>
    </lineage>
</organism>
<accession>A0A847UGP8</accession>
<dbReference type="AlphaFoldDB" id="A0A847UGP8"/>
<sequence>MPDQRPSGAETLRRYVDRRGVLKSAAVSLTALSSSLAGCSDDVADGSTDPSRTATRRSPTESATATHTETRTPTRAETRTPTRAETRTPTRAETRTPTQTETPTATRTSTEAETRTATPRRIEPVSTIGSVPIHETEQLPAEPQSSGITGDDQTHALTNRASVSNDSEAHLTVDGALVGTGTLGMNASAAFRTYWRAPESGTYTLTASYWGNGAYEYAPRENRNRDYTLCSETNLAVLTNDRTVAHQTRPDLQRANSGLQTRAAEQLLEFLAYRLVAPYVGVVGSLIARAVINWAIDLERRDPTAGSFLTTALDPYTVEVQFTATAGTVYQFQVTPSVGFTGESHADQHTAAKVESIYHLEGLSVRRE</sequence>
<proteinExistence type="predicted"/>
<feature type="compositionally biased region" description="Low complexity" evidence="1">
    <location>
        <begin position="95"/>
        <end position="119"/>
    </location>
</feature>
<feature type="compositionally biased region" description="Basic and acidic residues" evidence="1">
    <location>
        <begin position="68"/>
        <end position="94"/>
    </location>
</feature>
<evidence type="ECO:0000256" key="1">
    <source>
        <dbReference type="SAM" id="MobiDB-lite"/>
    </source>
</evidence>
<reference evidence="2" key="1">
    <citation type="submission" date="2019-12" db="EMBL/GenBank/DDBJ databases">
        <title>Whole-genome sequence of Halomicrobium mukohataei pws1.</title>
        <authorList>
            <person name="Verma D.K."/>
            <person name="Gopal K."/>
            <person name="Prasad E.S."/>
        </authorList>
    </citation>
    <scope>NUCLEOTIDE SEQUENCE</scope>
    <source>
        <strain evidence="2">Pws1</strain>
    </source>
</reference>
<dbReference type="RefSeq" id="WP_170095107.1">
    <property type="nucleotide sequence ID" value="NZ_WOYG01000001.1"/>
</dbReference>
<name>A0A847UGP8_9EURY</name>
<feature type="region of interest" description="Disordered" evidence="1">
    <location>
        <begin position="32"/>
        <end position="120"/>
    </location>
</feature>
<evidence type="ECO:0000313" key="2">
    <source>
        <dbReference type="EMBL" id="NLV11427.1"/>
    </source>
</evidence>
<dbReference type="EMBL" id="WOYG01000001">
    <property type="protein sequence ID" value="NLV11427.1"/>
    <property type="molecule type" value="Genomic_DNA"/>
</dbReference>